<feature type="non-terminal residue" evidence="2">
    <location>
        <position position="186"/>
    </location>
</feature>
<dbReference type="AlphaFoldDB" id="A0AAV9QTV3"/>
<evidence type="ECO:0000313" key="2">
    <source>
        <dbReference type="EMBL" id="KAK5600794.1"/>
    </source>
</evidence>
<comment type="caution">
    <text evidence="2">The sequence shown here is derived from an EMBL/GenBank/DDBJ whole genome shotgun (WGS) entry which is preliminary data.</text>
</comment>
<feature type="compositionally biased region" description="Polar residues" evidence="1">
    <location>
        <begin position="26"/>
        <end position="35"/>
    </location>
</feature>
<keyword evidence="3" id="KW-1185">Reference proteome</keyword>
<sequence>MPHHPRTHWAEPQPIAQRGCIIPEMQNHQHPGQQSKSDRDKPSGSSPRANTIATATPHIHPYICRDMLKTTNPKHTPPPRNHPANKPTPPQYNAEKPNATTKHTEASPTDPNPPGLPRNPAPGQHAPGILSTQAHPRPTQEQHGHQASNQCPLAQAPLKHCMQPPDFTPESHQSPTQVGTPARTPQ</sequence>
<accession>A0AAV9QTV3</accession>
<feature type="region of interest" description="Disordered" evidence="1">
    <location>
        <begin position="26"/>
        <end position="186"/>
    </location>
</feature>
<feature type="compositionally biased region" description="Pro residues" evidence="1">
    <location>
        <begin position="75"/>
        <end position="90"/>
    </location>
</feature>
<evidence type="ECO:0000256" key="1">
    <source>
        <dbReference type="SAM" id="MobiDB-lite"/>
    </source>
</evidence>
<feature type="compositionally biased region" description="Pro residues" evidence="1">
    <location>
        <begin position="110"/>
        <end position="120"/>
    </location>
</feature>
<dbReference type="EMBL" id="JAHHUM010002785">
    <property type="protein sequence ID" value="KAK5600794.1"/>
    <property type="molecule type" value="Genomic_DNA"/>
</dbReference>
<evidence type="ECO:0000313" key="3">
    <source>
        <dbReference type="Proteomes" id="UP001311232"/>
    </source>
</evidence>
<dbReference type="Proteomes" id="UP001311232">
    <property type="component" value="Unassembled WGS sequence"/>
</dbReference>
<protein>
    <submittedName>
        <fullName evidence="2">Uncharacterized protein</fullName>
    </submittedName>
</protein>
<feature type="compositionally biased region" description="Polar residues" evidence="1">
    <location>
        <begin position="43"/>
        <end position="54"/>
    </location>
</feature>
<gene>
    <name evidence="2" type="ORF">CRENBAI_009956</name>
</gene>
<name>A0AAV9QTV3_9TELE</name>
<organism evidence="2 3">
    <name type="scientific">Crenichthys baileyi</name>
    <name type="common">White River springfish</name>
    <dbReference type="NCBI Taxonomy" id="28760"/>
    <lineage>
        <taxon>Eukaryota</taxon>
        <taxon>Metazoa</taxon>
        <taxon>Chordata</taxon>
        <taxon>Craniata</taxon>
        <taxon>Vertebrata</taxon>
        <taxon>Euteleostomi</taxon>
        <taxon>Actinopterygii</taxon>
        <taxon>Neopterygii</taxon>
        <taxon>Teleostei</taxon>
        <taxon>Neoteleostei</taxon>
        <taxon>Acanthomorphata</taxon>
        <taxon>Ovalentaria</taxon>
        <taxon>Atherinomorphae</taxon>
        <taxon>Cyprinodontiformes</taxon>
        <taxon>Goodeidae</taxon>
        <taxon>Crenichthys</taxon>
    </lineage>
</organism>
<reference evidence="2 3" key="1">
    <citation type="submission" date="2021-06" db="EMBL/GenBank/DDBJ databases">
        <authorList>
            <person name="Palmer J.M."/>
        </authorList>
    </citation>
    <scope>NUCLEOTIDE SEQUENCE [LARGE SCALE GENOMIC DNA]</scope>
    <source>
        <strain evidence="2 3">MEX-2019</strain>
        <tissue evidence="2">Muscle</tissue>
    </source>
</reference>
<proteinExistence type="predicted"/>
<feature type="compositionally biased region" description="Polar residues" evidence="1">
    <location>
        <begin position="170"/>
        <end position="186"/>
    </location>
</feature>